<dbReference type="Proteomes" id="UP001251528">
    <property type="component" value="Unassembled WGS sequence"/>
</dbReference>
<protein>
    <submittedName>
        <fullName evidence="1">Uncharacterized protein</fullName>
    </submittedName>
</protein>
<dbReference type="EMBL" id="JASWJB010000289">
    <property type="protein sequence ID" value="KAK2592078.1"/>
    <property type="molecule type" value="Genomic_DNA"/>
</dbReference>
<keyword evidence="2" id="KW-1185">Reference proteome</keyword>
<name>A0AAJ0FUX0_9HYPO</name>
<organism evidence="1 2">
    <name type="scientific">Conoideocrella luteorostrata</name>
    <dbReference type="NCBI Taxonomy" id="1105319"/>
    <lineage>
        <taxon>Eukaryota</taxon>
        <taxon>Fungi</taxon>
        <taxon>Dikarya</taxon>
        <taxon>Ascomycota</taxon>
        <taxon>Pezizomycotina</taxon>
        <taxon>Sordariomycetes</taxon>
        <taxon>Hypocreomycetidae</taxon>
        <taxon>Hypocreales</taxon>
        <taxon>Clavicipitaceae</taxon>
        <taxon>Conoideocrella</taxon>
    </lineage>
</organism>
<evidence type="ECO:0000313" key="2">
    <source>
        <dbReference type="Proteomes" id="UP001251528"/>
    </source>
</evidence>
<comment type="caution">
    <text evidence="1">The sequence shown here is derived from an EMBL/GenBank/DDBJ whole genome shotgun (WGS) entry which is preliminary data.</text>
</comment>
<reference evidence="1" key="1">
    <citation type="submission" date="2023-06" db="EMBL/GenBank/DDBJ databases">
        <title>Conoideocrella luteorostrata (Hypocreales: Clavicipitaceae), a potential biocontrol fungus for elongate hemlock scale in United States Christmas tree production areas.</title>
        <authorList>
            <person name="Barrett H."/>
            <person name="Lovett B."/>
            <person name="Macias A.M."/>
            <person name="Stajich J.E."/>
            <person name="Kasson M.T."/>
        </authorList>
    </citation>
    <scope>NUCLEOTIDE SEQUENCE</scope>
    <source>
        <strain evidence="1">ARSEF 14590</strain>
    </source>
</reference>
<sequence>MAQAFRQGQMEVSTQKFNVQSSILEEMEILRQFIRNIELEVKLGEEEKDMVTTCRAERVQQQDEEYATLREQVSKLQQECRQL</sequence>
<gene>
    <name evidence="1" type="ORF">QQS21_010214</name>
</gene>
<dbReference type="AlphaFoldDB" id="A0AAJ0FUX0"/>
<proteinExistence type="predicted"/>
<evidence type="ECO:0000313" key="1">
    <source>
        <dbReference type="EMBL" id="KAK2592078.1"/>
    </source>
</evidence>
<accession>A0AAJ0FUX0</accession>